<keyword evidence="2" id="KW-1133">Transmembrane helix</keyword>
<protein>
    <submittedName>
        <fullName evidence="3">Uncharacterized protein</fullName>
    </submittedName>
</protein>
<name>A0A448XHM6_9PLAT</name>
<evidence type="ECO:0000313" key="4">
    <source>
        <dbReference type="Proteomes" id="UP000784294"/>
    </source>
</evidence>
<evidence type="ECO:0000256" key="2">
    <source>
        <dbReference type="SAM" id="Phobius"/>
    </source>
</evidence>
<keyword evidence="2" id="KW-0812">Transmembrane</keyword>
<proteinExistence type="predicted"/>
<keyword evidence="2" id="KW-0472">Membrane</keyword>
<sequence length="196" mass="22006">MDAALFDGPPDITIFMEHGRIVNRINASNPTIGTLIDLDPSSQSALPFTAPFTHAQTMETIPGEEEVAILDAYKPTIFEETLIPQDKARFLSCSPDVKLLRSPSSRKISCLEVEGLKEETKDGIKDEENQEEDEGNDSSQSNYDFEEDDRKRDANNWERLAFGSIKSRVYLAYLKAAGYWLSFAVIFSLVFMQVIA</sequence>
<evidence type="ECO:0000313" key="3">
    <source>
        <dbReference type="EMBL" id="VEL36827.1"/>
    </source>
</evidence>
<dbReference type="AlphaFoldDB" id="A0A448XHM6"/>
<evidence type="ECO:0000256" key="1">
    <source>
        <dbReference type="SAM" id="MobiDB-lite"/>
    </source>
</evidence>
<feature type="transmembrane region" description="Helical" evidence="2">
    <location>
        <begin position="176"/>
        <end position="195"/>
    </location>
</feature>
<accession>A0A448XHM6</accession>
<dbReference type="EMBL" id="CAAALY010253285">
    <property type="protein sequence ID" value="VEL36827.1"/>
    <property type="molecule type" value="Genomic_DNA"/>
</dbReference>
<reference evidence="3" key="1">
    <citation type="submission" date="2018-11" db="EMBL/GenBank/DDBJ databases">
        <authorList>
            <consortium name="Pathogen Informatics"/>
        </authorList>
    </citation>
    <scope>NUCLEOTIDE SEQUENCE</scope>
</reference>
<gene>
    <name evidence="3" type="ORF">PXEA_LOCUS30267</name>
</gene>
<organism evidence="3 4">
    <name type="scientific">Protopolystoma xenopodis</name>
    <dbReference type="NCBI Taxonomy" id="117903"/>
    <lineage>
        <taxon>Eukaryota</taxon>
        <taxon>Metazoa</taxon>
        <taxon>Spiralia</taxon>
        <taxon>Lophotrochozoa</taxon>
        <taxon>Platyhelminthes</taxon>
        <taxon>Monogenea</taxon>
        <taxon>Polyopisthocotylea</taxon>
        <taxon>Polystomatidea</taxon>
        <taxon>Polystomatidae</taxon>
        <taxon>Protopolystoma</taxon>
    </lineage>
</organism>
<dbReference type="Proteomes" id="UP000784294">
    <property type="component" value="Unassembled WGS sequence"/>
</dbReference>
<keyword evidence="4" id="KW-1185">Reference proteome</keyword>
<comment type="caution">
    <text evidence="3">The sequence shown here is derived from an EMBL/GenBank/DDBJ whole genome shotgun (WGS) entry which is preliminary data.</text>
</comment>
<feature type="region of interest" description="Disordered" evidence="1">
    <location>
        <begin position="119"/>
        <end position="150"/>
    </location>
</feature>